<protein>
    <submittedName>
        <fullName evidence="4">PE-PPE-like protein</fullName>
    </submittedName>
</protein>
<evidence type="ECO:0000256" key="2">
    <source>
        <dbReference type="SAM" id="SignalP"/>
    </source>
</evidence>
<gene>
    <name evidence="4" type="ORF">NCTC10821_01615</name>
</gene>
<feature type="compositionally biased region" description="Low complexity" evidence="1">
    <location>
        <begin position="493"/>
        <end position="503"/>
    </location>
</feature>
<accession>A0A378TBH8</accession>
<reference evidence="4 5" key="1">
    <citation type="submission" date="2018-06" db="EMBL/GenBank/DDBJ databases">
        <authorList>
            <consortium name="Pathogen Informatics"/>
            <person name="Doyle S."/>
        </authorList>
    </citation>
    <scope>NUCLEOTIDE SEQUENCE [LARGE SCALE GENOMIC DNA]</scope>
    <source>
        <strain evidence="4 5">NCTC10821</strain>
    </source>
</reference>
<keyword evidence="2" id="KW-0732">Signal</keyword>
<proteinExistence type="predicted"/>
<feature type="signal peptide" evidence="2">
    <location>
        <begin position="1"/>
        <end position="30"/>
    </location>
</feature>
<evidence type="ECO:0000259" key="3">
    <source>
        <dbReference type="Pfam" id="PF08237"/>
    </source>
</evidence>
<dbReference type="AlphaFoldDB" id="A0A378TBH8"/>
<feature type="chain" id="PRO_5016945244" evidence="2">
    <location>
        <begin position="31"/>
        <end position="503"/>
    </location>
</feature>
<dbReference type="Gene3D" id="3.40.50.1820">
    <property type="entry name" value="alpha/beta hydrolase"/>
    <property type="match status" value="1"/>
</dbReference>
<evidence type="ECO:0000313" key="5">
    <source>
        <dbReference type="Proteomes" id="UP000254978"/>
    </source>
</evidence>
<evidence type="ECO:0000313" key="4">
    <source>
        <dbReference type="EMBL" id="STZ58109.1"/>
    </source>
</evidence>
<dbReference type="InterPro" id="IPR029058">
    <property type="entry name" value="AB_hydrolase_fold"/>
</dbReference>
<organism evidence="4 5">
    <name type="scientific">Mycolicibacterium tokaiense</name>
    <dbReference type="NCBI Taxonomy" id="39695"/>
    <lineage>
        <taxon>Bacteria</taxon>
        <taxon>Bacillati</taxon>
        <taxon>Actinomycetota</taxon>
        <taxon>Actinomycetes</taxon>
        <taxon>Mycobacteriales</taxon>
        <taxon>Mycobacteriaceae</taxon>
        <taxon>Mycolicibacterium</taxon>
    </lineage>
</organism>
<feature type="region of interest" description="Disordered" evidence="1">
    <location>
        <begin position="420"/>
        <end position="503"/>
    </location>
</feature>
<sequence>MRETLRVVAGVVAAAVVAATPVALPVGADAATVVFVPPTGMPVPLPDSMVNAQNYYLGGTACEGAGTCDVVGISYPASFWPLSFLPRWCAVDCQKWDVSVQGGMTELALAMGAALAGTDDEVVLYGHSQGSAVISNTLAALASTLSDDDKARLQVVLSGNIDNPAGGLWSRLGFLGQIPFLDVTTGLPTPTDTGITFTSIIMEYDGVGDAPKYWGNPLAVLNAIAGFMYLHGSTLSPDKYSPSLPCQVPNCQTPGYYPSVQEYLDAVYDPANGRQDEYGNTYIVVPSPTLPIVMPLLELASRTNTTALVRPFVDLISPVLRVLIDLGYDRTEDPGVYAPLSILPFSLRTNPLAVLDDLVQAVEQGIHDAVHGPDVPEQTTKTVAVDTLSDTGEDAPDPALVEADVIQDDVVEDDVVEDDVIEDDVVQDETPAADEESTDTEDPTDAPEATDESDETGTETVDDAEPAEEVEPAEDEAPETPATTEPDTEPASDTETSADSAAA</sequence>
<name>A0A378TBH8_9MYCO</name>
<dbReference type="Proteomes" id="UP000254978">
    <property type="component" value="Unassembled WGS sequence"/>
</dbReference>
<feature type="domain" description="PE-PPE" evidence="3">
    <location>
        <begin position="71"/>
        <end position="329"/>
    </location>
</feature>
<feature type="compositionally biased region" description="Acidic residues" evidence="1">
    <location>
        <begin position="420"/>
        <end position="478"/>
    </location>
</feature>
<dbReference type="Pfam" id="PF08237">
    <property type="entry name" value="PE-PPE"/>
    <property type="match status" value="1"/>
</dbReference>
<keyword evidence="5" id="KW-1185">Reference proteome</keyword>
<dbReference type="EMBL" id="UGQT01000001">
    <property type="protein sequence ID" value="STZ58109.1"/>
    <property type="molecule type" value="Genomic_DNA"/>
</dbReference>
<dbReference type="InterPro" id="IPR013228">
    <property type="entry name" value="PE-PPE_C"/>
</dbReference>
<evidence type="ECO:0000256" key="1">
    <source>
        <dbReference type="SAM" id="MobiDB-lite"/>
    </source>
</evidence>
<dbReference type="SUPFAM" id="SSF53474">
    <property type="entry name" value="alpha/beta-Hydrolases"/>
    <property type="match status" value="1"/>
</dbReference>